<dbReference type="Proteomes" id="UP000576082">
    <property type="component" value="Unassembled WGS sequence"/>
</dbReference>
<name>A0A7X9RT86_9BACT</name>
<evidence type="ECO:0000313" key="3">
    <source>
        <dbReference type="Proteomes" id="UP000576082"/>
    </source>
</evidence>
<protein>
    <recommendedName>
        <fullName evidence="1">DUF6984 domain-containing protein</fullName>
    </recommendedName>
</protein>
<dbReference type="EMBL" id="JABANE010000018">
    <property type="protein sequence ID" value="NME68071.1"/>
    <property type="molecule type" value="Genomic_DNA"/>
</dbReference>
<evidence type="ECO:0000313" key="2">
    <source>
        <dbReference type="EMBL" id="NME68071.1"/>
    </source>
</evidence>
<accession>A0A7X9RT86</accession>
<dbReference type="Pfam" id="PF22480">
    <property type="entry name" value="DUF6984"/>
    <property type="match status" value="1"/>
</dbReference>
<gene>
    <name evidence="2" type="ORF">HHU12_08875</name>
</gene>
<feature type="domain" description="DUF6984" evidence="1">
    <location>
        <begin position="5"/>
        <end position="102"/>
    </location>
</feature>
<sequence length="116" mass="13363">MAERREVREEELILANHLIQLGGENPSDFELPTMVDDYENGKMGSINFTPPEKSPYKGDIIQVIYRDIDSVPVVITLTKSESNEILDMDFWKKDFSKLQQYPKPEDVQVFNNNGLV</sequence>
<dbReference type="AlphaFoldDB" id="A0A7X9RT86"/>
<keyword evidence="3" id="KW-1185">Reference proteome</keyword>
<dbReference type="RefSeq" id="WP_169656383.1">
    <property type="nucleotide sequence ID" value="NZ_JABANE010000018.1"/>
</dbReference>
<comment type="caution">
    <text evidence="2">The sequence shown here is derived from an EMBL/GenBank/DDBJ whole genome shotgun (WGS) entry which is preliminary data.</text>
</comment>
<evidence type="ECO:0000259" key="1">
    <source>
        <dbReference type="Pfam" id="PF22480"/>
    </source>
</evidence>
<reference evidence="2 3" key="1">
    <citation type="submission" date="2020-04" db="EMBL/GenBank/DDBJ databases">
        <title>Flammeovirga sp. SR4, a novel species isolated from seawater.</title>
        <authorList>
            <person name="Wang X."/>
        </authorList>
    </citation>
    <scope>NUCLEOTIDE SEQUENCE [LARGE SCALE GENOMIC DNA]</scope>
    <source>
        <strain evidence="2 3">ATCC 23126</strain>
    </source>
</reference>
<organism evidence="2 3">
    <name type="scientific">Flammeovirga aprica JL-4</name>
    <dbReference type="NCBI Taxonomy" id="694437"/>
    <lineage>
        <taxon>Bacteria</taxon>
        <taxon>Pseudomonadati</taxon>
        <taxon>Bacteroidota</taxon>
        <taxon>Cytophagia</taxon>
        <taxon>Cytophagales</taxon>
        <taxon>Flammeovirgaceae</taxon>
        <taxon>Flammeovirga</taxon>
    </lineage>
</organism>
<proteinExistence type="predicted"/>
<dbReference type="InterPro" id="IPR054253">
    <property type="entry name" value="DUF6984"/>
</dbReference>